<dbReference type="PROSITE" id="PS50002">
    <property type="entry name" value="SH3"/>
    <property type="match status" value="1"/>
</dbReference>
<reference evidence="10" key="1">
    <citation type="journal article" date="1997" name="Nucleic Acids Res.">
        <title>tRNAscan-SE: a program for improved detection of transfer RNA genes in genomic sequence.</title>
        <authorList>
            <person name="Lowe T.M."/>
            <person name="Eddy S.R."/>
        </authorList>
    </citation>
    <scope>NUCLEOTIDE SEQUENCE [LARGE SCALE GENOMIC DNA]</scope>
</reference>
<dbReference type="Pfam" id="PF00018">
    <property type="entry name" value="SH3_1"/>
    <property type="match status" value="1"/>
</dbReference>
<proteinExistence type="predicted"/>
<evidence type="ECO:0000259" key="9">
    <source>
        <dbReference type="PROSITE" id="PS50106"/>
    </source>
</evidence>
<dbReference type="CDD" id="cd06724">
    <property type="entry name" value="PDZ2_Dlg1-2-4-like"/>
    <property type="match status" value="1"/>
</dbReference>
<dbReference type="InterPro" id="IPR016313">
    <property type="entry name" value="DLG1-like"/>
</dbReference>
<dbReference type="InterPro" id="IPR001478">
    <property type="entry name" value="PDZ"/>
</dbReference>
<dbReference type="PANTHER" id="PTHR23119:SF51">
    <property type="entry name" value="DISKS LARGE 1 TUMOR SUPPRESSOR PROTEIN"/>
    <property type="match status" value="1"/>
</dbReference>
<evidence type="ECO:0000256" key="4">
    <source>
        <dbReference type="ARBA" id="ARBA00023136"/>
    </source>
</evidence>
<dbReference type="Proteomes" id="UP000694904">
    <property type="component" value="Chromosome X"/>
</dbReference>
<keyword evidence="10" id="KW-1185">Reference proteome</keyword>
<dbReference type="SMART" id="SM00326">
    <property type="entry name" value="SH3"/>
    <property type="match status" value="1"/>
</dbReference>
<evidence type="ECO:0000256" key="1">
    <source>
        <dbReference type="ARBA" id="ARBA00004370"/>
    </source>
</evidence>
<dbReference type="InterPro" id="IPR036028">
    <property type="entry name" value="SH3-like_dom_sf"/>
</dbReference>
<dbReference type="Gene3D" id="2.30.30.40">
    <property type="entry name" value="SH3 Domains"/>
    <property type="match status" value="2"/>
</dbReference>
<dbReference type="GeneID" id="108619351"/>
<keyword evidence="4" id="KW-0472">Membrane</keyword>
<dbReference type="PROSITE" id="PS50052">
    <property type="entry name" value="GUANYLATE_KINASE_2"/>
    <property type="match status" value="1"/>
</dbReference>
<dbReference type="Gene3D" id="2.30.42.10">
    <property type="match status" value="3"/>
</dbReference>
<keyword evidence="3" id="KW-0677">Repeat</keyword>
<dbReference type="SMART" id="SM00228">
    <property type="entry name" value="PDZ"/>
    <property type="match status" value="3"/>
</dbReference>
<evidence type="ECO:0000313" key="10">
    <source>
        <dbReference type="Proteomes" id="UP000694904"/>
    </source>
</evidence>
<evidence type="ECO:0000256" key="5">
    <source>
        <dbReference type="PROSITE-ProRule" id="PRU00192"/>
    </source>
</evidence>
<dbReference type="SMART" id="SM00072">
    <property type="entry name" value="GuKc"/>
    <property type="match status" value="1"/>
</dbReference>
<evidence type="ECO:0000256" key="2">
    <source>
        <dbReference type="ARBA" id="ARBA00022443"/>
    </source>
</evidence>
<feature type="compositionally biased region" description="Low complexity" evidence="6">
    <location>
        <begin position="42"/>
        <end position="62"/>
    </location>
</feature>
<dbReference type="PROSITE" id="PS50106">
    <property type="entry name" value="PDZ"/>
    <property type="match status" value="3"/>
</dbReference>
<feature type="compositionally biased region" description="Basic and acidic residues" evidence="6">
    <location>
        <begin position="66"/>
        <end position="76"/>
    </location>
</feature>
<dbReference type="InterPro" id="IPR020590">
    <property type="entry name" value="Guanylate_kinase_CS"/>
</dbReference>
<comment type="subcellular location">
    <subcellularLocation>
        <location evidence="1">Membrane</location>
    </subcellularLocation>
</comment>
<dbReference type="Pfam" id="PF00595">
    <property type="entry name" value="PDZ"/>
    <property type="match status" value="3"/>
</dbReference>
<reference evidence="11" key="3">
    <citation type="submission" date="2025-08" db="UniProtKB">
        <authorList>
            <consortium name="RefSeq"/>
        </authorList>
    </citation>
    <scope>IDENTIFICATION</scope>
    <source>
        <tissue evidence="11">Whole organism</tissue>
    </source>
</reference>
<keyword evidence="2 5" id="KW-0728">SH3 domain</keyword>
<dbReference type="SUPFAM" id="SSF50156">
    <property type="entry name" value="PDZ domain-like"/>
    <property type="match status" value="3"/>
</dbReference>
<sequence length="943" mass="103620">MIDWVSIVRHSRRRFSNYVGARSPVRMRRRRRQLTAPPPPSQQQQQHQQQQQQQHQQQQQQQHKSRLQENKAKEQQEIDADGDSSSVSGRYVCCCSNNQRMRIESDCETAKDAAADDAGIQQVRNSRSPQQQQQQQQQVVQQLQQHLSQSQSTAARSGTQIVNGDDSWYYEDIQLERGNSGLGFSIAGGTDNPHIGTDTSIYITKLIPGGAAAADGRLSINDIIVSVNDVSVVDVPHASAVDALKKAGNIVKLHVKRKRATSATAAAAAAAPTADALDSVSATAMSAASASASAAAAAGPKVIEIDLVKGNKGLGFSIAGGIGNQHIPGDNGIYVTKLMDGGAAQVDGRLSIGDKLIAVRTNGSEKNLENVTHELAVGTLKSITDKVTLIVGKTQHLTSSVSQSGGSLGGQLGQQSQAQHSQSQTQLAATRQQQQQQQQVNSESAEPGSRYASTNVLATVPPGTPRAVSTEDITREPRTITIQKGPQGLGFNIVGGEDGQGIYVSFILAGGPADLGSELKRGDQLLSVNNVNLTHATHEEAAQALKTSGGVVTLVAQYRPEDYNRFEARIQELKQQAALSAGGSGTLLRTTQKRSLYVRALFDYDPNRDDGLPSRGLPFKHGDILHVTNASDDEWWQARRVLGDNEDEQIGIVPSKRRWERKMRARDRSVKFQGHAAANNNLDKQSTLDRKKKNFTFSRKFPFMKSRDEKNEDGSDQEPFMLCYTQDDANAEGASEENVLSYEAVQRLSINYTRPVIILGPLKDRINDDLISEYPDKFGSCVPHTTRPKREYEVDGRDYHFVSSREQMERDIQNHLFIEAGQYNDNLYGTSVASVREVAERGKHCILDVSGNAIKRLQVAQLYPVAVFIKPKSVDSVMEMNRRMTEEQAKKTYERAIKMEQEFGEYFTGVVQGDTIEEIYSKVKSMIWSQSGPTIWVPSKESL</sequence>
<dbReference type="SUPFAM" id="SSF52540">
    <property type="entry name" value="P-loop containing nucleoside triphosphate hydrolases"/>
    <property type="match status" value="1"/>
</dbReference>
<accession>A0ABM1PW03</accession>
<dbReference type="InterPro" id="IPR050614">
    <property type="entry name" value="Synaptic_Scaffolding_LAP-MAGUK"/>
</dbReference>
<organism evidence="10 11">
    <name type="scientific">Drosophila arizonae</name>
    <name type="common">Fruit fly</name>
    <dbReference type="NCBI Taxonomy" id="7263"/>
    <lineage>
        <taxon>Eukaryota</taxon>
        <taxon>Metazoa</taxon>
        <taxon>Ecdysozoa</taxon>
        <taxon>Arthropoda</taxon>
        <taxon>Hexapoda</taxon>
        <taxon>Insecta</taxon>
        <taxon>Pterygota</taxon>
        <taxon>Neoptera</taxon>
        <taxon>Endopterygota</taxon>
        <taxon>Diptera</taxon>
        <taxon>Brachycera</taxon>
        <taxon>Muscomorpha</taxon>
        <taxon>Ephydroidea</taxon>
        <taxon>Drosophilidae</taxon>
        <taxon>Drosophila</taxon>
    </lineage>
</organism>
<evidence type="ECO:0000259" key="7">
    <source>
        <dbReference type="PROSITE" id="PS50002"/>
    </source>
</evidence>
<dbReference type="InterPro" id="IPR036034">
    <property type="entry name" value="PDZ_sf"/>
</dbReference>
<feature type="compositionally biased region" description="Low complexity" evidence="6">
    <location>
        <begin position="413"/>
        <end position="439"/>
    </location>
</feature>
<dbReference type="CDD" id="cd11861">
    <property type="entry name" value="SH3_DLG-like"/>
    <property type="match status" value="1"/>
</dbReference>
<dbReference type="InterPro" id="IPR008144">
    <property type="entry name" value="Guanylate_kin-like_dom"/>
</dbReference>
<dbReference type="InterPro" id="IPR008145">
    <property type="entry name" value="GK/Ca_channel_bsu"/>
</dbReference>
<gene>
    <name evidence="11" type="primary">LOC108619351</name>
</gene>
<dbReference type="CDD" id="cd00071">
    <property type="entry name" value="GMPK"/>
    <property type="match status" value="1"/>
</dbReference>
<dbReference type="CDD" id="cd06723">
    <property type="entry name" value="PDZ1_Dlg1-2-4-like"/>
    <property type="match status" value="1"/>
</dbReference>
<dbReference type="Gene3D" id="3.40.50.300">
    <property type="entry name" value="P-loop containing nucleotide triphosphate hydrolases"/>
    <property type="match status" value="1"/>
</dbReference>
<dbReference type="Gene3D" id="3.30.63.10">
    <property type="entry name" value="Guanylate Kinase phosphate binding domain"/>
    <property type="match status" value="1"/>
</dbReference>
<reference evidence="10" key="2">
    <citation type="journal article" date="2016" name="G3 (Bethesda)">
        <title>Genome Evolution in Three Species of Cactophilic Drosophila.</title>
        <authorList>
            <person name="Sanchez-Flores A."/>
            <person name="Penazola F."/>
            <person name="Carpinteyro-Ponce J."/>
            <person name="Nazario-Yepiz N."/>
            <person name="Abreu-Goodger C."/>
            <person name="Machado C.A."/>
            <person name="Markow T.A."/>
        </authorList>
    </citation>
    <scope>NUCLEOTIDE SEQUENCE [LARGE SCALE GENOMIC DNA]</scope>
</reference>
<feature type="domain" description="SH3" evidence="7">
    <location>
        <begin position="593"/>
        <end position="663"/>
    </location>
</feature>
<evidence type="ECO:0000256" key="3">
    <source>
        <dbReference type="ARBA" id="ARBA00022737"/>
    </source>
</evidence>
<protein>
    <submittedName>
        <fullName evidence="11">Disks large 1 tumor suppressor protein isoform X6</fullName>
    </submittedName>
</protein>
<dbReference type="SUPFAM" id="SSF50044">
    <property type="entry name" value="SH3-domain"/>
    <property type="match status" value="1"/>
</dbReference>
<dbReference type="InterPro" id="IPR001452">
    <property type="entry name" value="SH3_domain"/>
</dbReference>
<dbReference type="PROSITE" id="PS00856">
    <property type="entry name" value="GUANYLATE_KINASE_1"/>
    <property type="match status" value="1"/>
</dbReference>
<evidence type="ECO:0000256" key="6">
    <source>
        <dbReference type="SAM" id="MobiDB-lite"/>
    </source>
</evidence>
<feature type="domain" description="PDZ" evidence="9">
    <location>
        <begin position="172"/>
        <end position="259"/>
    </location>
</feature>
<feature type="domain" description="PDZ" evidence="9">
    <location>
        <begin position="304"/>
        <end position="395"/>
    </location>
</feature>
<evidence type="ECO:0000259" key="8">
    <source>
        <dbReference type="PROSITE" id="PS50052"/>
    </source>
</evidence>
<dbReference type="PANTHER" id="PTHR23119">
    <property type="entry name" value="DISCS LARGE"/>
    <property type="match status" value="1"/>
</dbReference>
<feature type="region of interest" description="Disordered" evidence="6">
    <location>
        <begin position="33"/>
        <end position="89"/>
    </location>
</feature>
<dbReference type="PIRSF" id="PIRSF001741">
    <property type="entry name" value="MAGUK_DLGH"/>
    <property type="match status" value="1"/>
</dbReference>
<evidence type="ECO:0000313" key="11">
    <source>
        <dbReference type="RefSeq" id="XP_017871389.1"/>
    </source>
</evidence>
<feature type="domain" description="PDZ" evidence="9">
    <location>
        <begin position="479"/>
        <end position="560"/>
    </location>
</feature>
<dbReference type="InterPro" id="IPR027417">
    <property type="entry name" value="P-loop_NTPase"/>
</dbReference>
<dbReference type="Pfam" id="PF00625">
    <property type="entry name" value="Guanylate_kin"/>
    <property type="match status" value="1"/>
</dbReference>
<name>A0ABM1PW03_DROAR</name>
<dbReference type="RefSeq" id="XP_017871389.1">
    <property type="nucleotide sequence ID" value="XM_018015900.1"/>
</dbReference>
<feature type="region of interest" description="Disordered" evidence="6">
    <location>
        <begin position="400"/>
        <end position="470"/>
    </location>
</feature>
<dbReference type="CDD" id="cd06795">
    <property type="entry name" value="PDZ3_Dlg1-2-4-like"/>
    <property type="match status" value="1"/>
</dbReference>
<feature type="domain" description="Guanylate kinase-like" evidence="8">
    <location>
        <begin position="753"/>
        <end position="928"/>
    </location>
</feature>